<dbReference type="GO" id="GO:0016020">
    <property type="term" value="C:membrane"/>
    <property type="evidence" value="ECO:0007669"/>
    <property type="project" value="UniProtKB-SubCell"/>
</dbReference>
<accession>A0A8K0CGZ7</accession>
<evidence type="ECO:0000313" key="4">
    <source>
        <dbReference type="EMBL" id="KAF2887183.1"/>
    </source>
</evidence>
<organism evidence="4 5">
    <name type="scientific">Ignelater luminosus</name>
    <name type="common">Cucubano</name>
    <name type="synonym">Pyrophorus luminosus</name>
    <dbReference type="NCBI Taxonomy" id="2038154"/>
    <lineage>
        <taxon>Eukaryota</taxon>
        <taxon>Metazoa</taxon>
        <taxon>Ecdysozoa</taxon>
        <taxon>Arthropoda</taxon>
        <taxon>Hexapoda</taxon>
        <taxon>Insecta</taxon>
        <taxon>Pterygota</taxon>
        <taxon>Neoptera</taxon>
        <taxon>Endopterygota</taxon>
        <taxon>Coleoptera</taxon>
        <taxon>Polyphaga</taxon>
        <taxon>Elateriformia</taxon>
        <taxon>Elateroidea</taxon>
        <taxon>Elateridae</taxon>
        <taxon>Agrypninae</taxon>
        <taxon>Pyrophorini</taxon>
        <taxon>Ignelater</taxon>
    </lineage>
</organism>
<gene>
    <name evidence="4" type="ORF">ILUMI_18990</name>
</gene>
<comment type="caution">
    <text evidence="4">The sequence shown here is derived from an EMBL/GenBank/DDBJ whole genome shotgun (WGS) entry which is preliminary data.</text>
</comment>
<proteinExistence type="predicted"/>
<protein>
    <submittedName>
        <fullName evidence="4">Uncharacterized protein</fullName>
    </submittedName>
</protein>
<keyword evidence="2" id="KW-0732">Signal</keyword>
<comment type="subcellular location">
    <subcellularLocation>
        <location evidence="1">Membrane</location>
    </subcellularLocation>
</comment>
<dbReference type="EMBL" id="VTPC01084726">
    <property type="protein sequence ID" value="KAF2887183.1"/>
    <property type="molecule type" value="Genomic_DNA"/>
</dbReference>
<dbReference type="GO" id="GO:0052745">
    <property type="term" value="F:inositol phosphate phosphatase activity"/>
    <property type="evidence" value="ECO:0007669"/>
    <property type="project" value="TreeGrafter"/>
</dbReference>
<keyword evidence="5" id="KW-1185">Reference proteome</keyword>
<evidence type="ECO:0000256" key="1">
    <source>
        <dbReference type="ARBA" id="ARBA00004370"/>
    </source>
</evidence>
<evidence type="ECO:0000256" key="3">
    <source>
        <dbReference type="ARBA" id="ARBA00023136"/>
    </source>
</evidence>
<keyword evidence="3" id="KW-0472">Membrane</keyword>
<name>A0A8K0CGZ7_IGNLU</name>
<evidence type="ECO:0000256" key="2">
    <source>
        <dbReference type="ARBA" id="ARBA00022729"/>
    </source>
</evidence>
<sequence length="163" mass="18481">MNARRGCQSLKDLSNRFERVVNGGESEKVVVYFRDTATIQLVLVSLGVARDHNRLTAENYFSQTRRNWRTSTLTPFTANLVAVLHQCQQGEPYKVMFYLNESPLEVPGCQVGLCNWNIFKQKIEEITRNCDSEYCGGGAASLKGHVLFSLTVISLAVFYKLFF</sequence>
<dbReference type="SUPFAM" id="SSF53254">
    <property type="entry name" value="Phosphoglycerate mutase-like"/>
    <property type="match status" value="1"/>
</dbReference>
<dbReference type="GO" id="GO:0003993">
    <property type="term" value="F:acid phosphatase activity"/>
    <property type="evidence" value="ECO:0007669"/>
    <property type="project" value="TreeGrafter"/>
</dbReference>
<dbReference type="InterPro" id="IPR029033">
    <property type="entry name" value="His_PPase_superfam"/>
</dbReference>
<dbReference type="Proteomes" id="UP000801492">
    <property type="component" value="Unassembled WGS sequence"/>
</dbReference>
<dbReference type="OrthoDB" id="6509975at2759"/>
<reference evidence="4" key="1">
    <citation type="submission" date="2019-08" db="EMBL/GenBank/DDBJ databases">
        <title>The genome of the North American firefly Photinus pyralis.</title>
        <authorList>
            <consortium name="Photinus pyralis genome working group"/>
            <person name="Fallon T.R."/>
            <person name="Sander Lower S.E."/>
            <person name="Weng J.-K."/>
        </authorList>
    </citation>
    <scope>NUCLEOTIDE SEQUENCE</scope>
    <source>
        <strain evidence="4">TRF0915ILg1</strain>
        <tissue evidence="4">Whole body</tissue>
    </source>
</reference>
<dbReference type="AlphaFoldDB" id="A0A8K0CGZ7"/>
<dbReference type="PANTHER" id="PTHR20963:SF8">
    <property type="entry name" value="MULTIPLE INOSITOL POLYPHOSPHATE PHOSPHATASE 1"/>
    <property type="match status" value="1"/>
</dbReference>
<evidence type="ECO:0000313" key="5">
    <source>
        <dbReference type="Proteomes" id="UP000801492"/>
    </source>
</evidence>
<dbReference type="PANTHER" id="PTHR20963">
    <property type="entry name" value="MULTIPLE INOSITOL POLYPHOSPHATE PHOSPHATASE-RELATED"/>
    <property type="match status" value="1"/>
</dbReference>
<dbReference type="Gene3D" id="3.40.50.1240">
    <property type="entry name" value="Phosphoglycerate mutase-like"/>
    <property type="match status" value="1"/>
</dbReference>